<dbReference type="Proteomes" id="UP000192596">
    <property type="component" value="Unassembled WGS sequence"/>
</dbReference>
<dbReference type="EMBL" id="NAJO01000011">
    <property type="protein sequence ID" value="OQO08805.1"/>
    <property type="molecule type" value="Genomic_DNA"/>
</dbReference>
<dbReference type="InParanoid" id="A0A1V8TBQ3"/>
<accession>A0A1V8TBQ3</accession>
<dbReference type="AlphaFoldDB" id="A0A1V8TBQ3"/>
<dbReference type="OrthoDB" id="432970at2759"/>
<reference evidence="2" key="1">
    <citation type="submission" date="2017-03" db="EMBL/GenBank/DDBJ databases">
        <title>Genomes of endolithic fungi from Antarctica.</title>
        <authorList>
            <person name="Coleine C."/>
            <person name="Masonjones S."/>
            <person name="Stajich J.E."/>
        </authorList>
    </citation>
    <scope>NUCLEOTIDE SEQUENCE [LARGE SCALE GENOMIC DNA]</scope>
    <source>
        <strain evidence="2">CCFEE 5527</strain>
    </source>
</reference>
<proteinExistence type="predicted"/>
<sequence>MGAKYESPESRARLIEDTATGVEIKAKVKPFTALQENTFLHSLSGTETYKLLVDSFACVKKTRNKAASQ</sequence>
<organism evidence="1 2">
    <name type="scientific">Cryoendolithus antarcticus</name>
    <dbReference type="NCBI Taxonomy" id="1507870"/>
    <lineage>
        <taxon>Eukaryota</taxon>
        <taxon>Fungi</taxon>
        <taxon>Dikarya</taxon>
        <taxon>Ascomycota</taxon>
        <taxon>Pezizomycotina</taxon>
        <taxon>Dothideomycetes</taxon>
        <taxon>Dothideomycetidae</taxon>
        <taxon>Cladosporiales</taxon>
        <taxon>Cladosporiaceae</taxon>
        <taxon>Cryoendolithus</taxon>
    </lineage>
</organism>
<keyword evidence="2" id="KW-1185">Reference proteome</keyword>
<comment type="caution">
    <text evidence="1">The sequence shown here is derived from an EMBL/GenBank/DDBJ whole genome shotgun (WGS) entry which is preliminary data.</text>
</comment>
<evidence type="ECO:0000313" key="1">
    <source>
        <dbReference type="EMBL" id="OQO08805.1"/>
    </source>
</evidence>
<gene>
    <name evidence="1" type="ORF">B0A48_05695</name>
</gene>
<protein>
    <submittedName>
        <fullName evidence="1">Uncharacterized protein</fullName>
    </submittedName>
</protein>
<evidence type="ECO:0000313" key="2">
    <source>
        <dbReference type="Proteomes" id="UP000192596"/>
    </source>
</evidence>
<name>A0A1V8TBQ3_9PEZI</name>